<dbReference type="EMBL" id="RXNS01000012">
    <property type="protein sequence ID" value="RTR01978.1"/>
    <property type="molecule type" value="Genomic_DNA"/>
</dbReference>
<evidence type="ECO:0000256" key="1">
    <source>
        <dbReference type="SAM" id="MobiDB-lite"/>
    </source>
</evidence>
<protein>
    <submittedName>
        <fullName evidence="2">Uncharacterized protein</fullName>
    </submittedName>
</protein>
<gene>
    <name evidence="2" type="ORF">EKG36_13295</name>
</gene>
<keyword evidence="3" id="KW-1185">Reference proteome</keyword>
<accession>A0A3S0HSI5</accession>
<dbReference type="OrthoDB" id="6162881at2"/>
<dbReference type="RefSeq" id="WP_126484876.1">
    <property type="nucleotide sequence ID" value="NZ_RXNS01000012.1"/>
</dbReference>
<sequence>MTTKPTHTHRTQGGRFTLVALHHGTGALDGQRLALYRDLDREVESVALEGEWRQHWREIEKDDCTLCMGTGTDQIKGNKRQPCGGCYGLGKVRPDGETPTDMWQLADIAGRIIQRQQTALQRLHSLEAMPEVQELVKRRQDEAVGRQEQQWRGGRGHGPNGQRRTGD</sequence>
<evidence type="ECO:0000313" key="2">
    <source>
        <dbReference type="EMBL" id="RTR01978.1"/>
    </source>
</evidence>
<organism evidence="2 3">
    <name type="scientific">Halomonas nitroreducens</name>
    <dbReference type="NCBI Taxonomy" id="447425"/>
    <lineage>
        <taxon>Bacteria</taxon>
        <taxon>Pseudomonadati</taxon>
        <taxon>Pseudomonadota</taxon>
        <taxon>Gammaproteobacteria</taxon>
        <taxon>Oceanospirillales</taxon>
        <taxon>Halomonadaceae</taxon>
        <taxon>Halomonas</taxon>
    </lineage>
</organism>
<reference evidence="2 3" key="1">
    <citation type="submission" date="2018-12" db="EMBL/GenBank/DDBJ databases">
        <authorList>
            <person name="Yu L."/>
        </authorList>
    </citation>
    <scope>NUCLEOTIDE SEQUENCE [LARGE SCALE GENOMIC DNA]</scope>
    <source>
        <strain evidence="2 3">11S</strain>
    </source>
</reference>
<comment type="caution">
    <text evidence="2">The sequence shown here is derived from an EMBL/GenBank/DDBJ whole genome shotgun (WGS) entry which is preliminary data.</text>
</comment>
<evidence type="ECO:0000313" key="3">
    <source>
        <dbReference type="Proteomes" id="UP000267400"/>
    </source>
</evidence>
<dbReference type="Proteomes" id="UP000267400">
    <property type="component" value="Unassembled WGS sequence"/>
</dbReference>
<dbReference type="AlphaFoldDB" id="A0A3S0HSI5"/>
<feature type="region of interest" description="Disordered" evidence="1">
    <location>
        <begin position="140"/>
        <end position="167"/>
    </location>
</feature>
<proteinExistence type="predicted"/>
<name>A0A3S0HSI5_9GAMM</name>